<name>A0A157ZVE2_9BURK</name>
<dbReference type="SUPFAM" id="SSF48452">
    <property type="entry name" value="TPR-like"/>
    <property type="match status" value="1"/>
</dbReference>
<gene>
    <name evidence="1" type="ORF">AWB80_01346</name>
</gene>
<accession>A0A157ZVE2</accession>
<evidence type="ECO:0000313" key="1">
    <source>
        <dbReference type="EMBL" id="SAK49426.1"/>
    </source>
</evidence>
<organism evidence="1 2">
    <name type="scientific">Caballeronia pedi</name>
    <dbReference type="NCBI Taxonomy" id="1777141"/>
    <lineage>
        <taxon>Bacteria</taxon>
        <taxon>Pseudomonadati</taxon>
        <taxon>Pseudomonadota</taxon>
        <taxon>Betaproteobacteria</taxon>
        <taxon>Burkholderiales</taxon>
        <taxon>Burkholderiaceae</taxon>
        <taxon>Caballeronia</taxon>
    </lineage>
</organism>
<evidence type="ECO:0000313" key="2">
    <source>
        <dbReference type="Proteomes" id="UP000054911"/>
    </source>
</evidence>
<dbReference type="RefSeq" id="WP_208635616.1">
    <property type="nucleotide sequence ID" value="NZ_FCOE02000003.1"/>
</dbReference>
<sequence length="451" mass="50116">MQNWQPTNPVERRMMAAHEDWLAFANDKSARLLYWHANEADAELLKVFFQTQREMSNAVLELNSPFEDADRYPAALAEEIIAFYDTRREGSARTGIVADWKPPARNHAHAAQHLFAVLNSLMLHHPDVFPGMVLVLAPARNDKPKAFEACLDKLLNLLNGPYAGLSRRLRLVLMGTDPNAFGGLAKQRPDAVRRTDGRYQMQALPRELAAQSGERGATGQFRRLFVELSESLGHNDPARLERLRASALGVSDAKQWFDQSATVHLLAGAAYLKWGSADLALSAYRDATASAQQAREASHPAGNKLVVNGLFGEASVQITRERYLDAARCYAKAAEFARVDKDSILLVEAHRMRAWCLDRARERDAALDAGFLALGAGQSMEPALRANSNLQLVVSWMLERIGWLHVRRGELERALEALYGPDWKETSKPLSPNDVSAQLIANNNMEEGNAS</sequence>
<protein>
    <recommendedName>
        <fullName evidence="3">Tetratricopeptide repeat protein</fullName>
    </recommendedName>
</protein>
<proteinExistence type="predicted"/>
<keyword evidence="2" id="KW-1185">Reference proteome</keyword>
<evidence type="ECO:0008006" key="3">
    <source>
        <dbReference type="Google" id="ProtNLM"/>
    </source>
</evidence>
<dbReference type="STRING" id="1777141.AWB80_01346"/>
<dbReference type="InterPro" id="IPR011990">
    <property type="entry name" value="TPR-like_helical_dom_sf"/>
</dbReference>
<dbReference type="EMBL" id="FCOE02000003">
    <property type="protein sequence ID" value="SAK49426.1"/>
    <property type="molecule type" value="Genomic_DNA"/>
</dbReference>
<dbReference type="AlphaFoldDB" id="A0A157ZVE2"/>
<comment type="caution">
    <text evidence="1">The sequence shown here is derived from an EMBL/GenBank/DDBJ whole genome shotgun (WGS) entry which is preliminary data.</text>
</comment>
<reference evidence="1" key="1">
    <citation type="submission" date="2016-01" db="EMBL/GenBank/DDBJ databases">
        <authorList>
            <person name="Peeters C."/>
        </authorList>
    </citation>
    <scope>NUCLEOTIDE SEQUENCE [LARGE SCALE GENOMIC DNA]</scope>
    <source>
        <strain evidence="1">LMG 29323</strain>
    </source>
</reference>
<dbReference type="Proteomes" id="UP000054911">
    <property type="component" value="Unassembled WGS sequence"/>
</dbReference>
<dbReference type="Gene3D" id="1.25.40.10">
    <property type="entry name" value="Tetratricopeptide repeat domain"/>
    <property type="match status" value="1"/>
</dbReference>